<dbReference type="EMBL" id="OZ035830">
    <property type="protein sequence ID" value="CAL1614466.1"/>
    <property type="molecule type" value="Genomic_DNA"/>
</dbReference>
<name>A0AAV2MMX2_KNICA</name>
<sequence length="102" mass="11196">MSCVFCRDIPQCEFYRPAAIICFVIDRPLSCMKQATDPGPDPHSARQYLPEPVLHRAPQTDFNHSVVTGPRPLLTLTPPPADPAPCCPQPLQTPPPADPSPR</sequence>
<proteinExistence type="predicted"/>
<evidence type="ECO:0000313" key="2">
    <source>
        <dbReference type="EMBL" id="CAL1614466.1"/>
    </source>
</evidence>
<gene>
    <name evidence="2" type="ORF">KC01_LOCUS40509</name>
</gene>
<accession>A0AAV2MMX2</accession>
<evidence type="ECO:0000313" key="3">
    <source>
        <dbReference type="Proteomes" id="UP001497482"/>
    </source>
</evidence>
<evidence type="ECO:0000256" key="1">
    <source>
        <dbReference type="SAM" id="MobiDB-lite"/>
    </source>
</evidence>
<feature type="compositionally biased region" description="Pro residues" evidence="1">
    <location>
        <begin position="77"/>
        <end position="102"/>
    </location>
</feature>
<feature type="region of interest" description="Disordered" evidence="1">
    <location>
        <begin position="62"/>
        <end position="102"/>
    </location>
</feature>
<keyword evidence="3" id="KW-1185">Reference proteome</keyword>
<organism evidence="2 3">
    <name type="scientific">Knipowitschia caucasica</name>
    <name type="common">Caucasian dwarf goby</name>
    <name type="synonym">Pomatoschistus caucasicus</name>
    <dbReference type="NCBI Taxonomy" id="637954"/>
    <lineage>
        <taxon>Eukaryota</taxon>
        <taxon>Metazoa</taxon>
        <taxon>Chordata</taxon>
        <taxon>Craniata</taxon>
        <taxon>Vertebrata</taxon>
        <taxon>Euteleostomi</taxon>
        <taxon>Actinopterygii</taxon>
        <taxon>Neopterygii</taxon>
        <taxon>Teleostei</taxon>
        <taxon>Neoteleostei</taxon>
        <taxon>Acanthomorphata</taxon>
        <taxon>Gobiaria</taxon>
        <taxon>Gobiiformes</taxon>
        <taxon>Gobioidei</taxon>
        <taxon>Gobiidae</taxon>
        <taxon>Gobiinae</taxon>
        <taxon>Knipowitschia</taxon>
    </lineage>
</organism>
<dbReference type="Proteomes" id="UP001497482">
    <property type="component" value="Chromosome 8"/>
</dbReference>
<reference evidence="2 3" key="1">
    <citation type="submission" date="2024-04" db="EMBL/GenBank/DDBJ databases">
        <authorList>
            <person name="Waldvogel A.-M."/>
            <person name="Schoenle A."/>
        </authorList>
    </citation>
    <scope>NUCLEOTIDE SEQUENCE [LARGE SCALE GENOMIC DNA]</scope>
</reference>
<dbReference type="AlphaFoldDB" id="A0AAV2MMX2"/>
<protein>
    <submittedName>
        <fullName evidence="2">Uncharacterized protein</fullName>
    </submittedName>
</protein>